<reference evidence="2 3" key="1">
    <citation type="submission" date="2024-04" db="EMBL/GenBank/DDBJ databases">
        <title>Human intestinal bacterial collection.</title>
        <authorList>
            <person name="Pauvert C."/>
            <person name="Hitch T.C.A."/>
            <person name="Clavel T."/>
        </authorList>
    </citation>
    <scope>NUCLEOTIDE SEQUENCE [LARGE SCALE GENOMIC DNA]</scope>
    <source>
        <strain evidence="2 3">CLA-KB-H42</strain>
    </source>
</reference>
<keyword evidence="3" id="KW-1185">Reference proteome</keyword>
<dbReference type="Proteomes" id="UP001487305">
    <property type="component" value="Unassembled WGS sequence"/>
</dbReference>
<comment type="caution">
    <text evidence="2">The sequence shown here is derived from an EMBL/GenBank/DDBJ whole genome shotgun (WGS) entry which is preliminary data.</text>
</comment>
<name>A0ABV1JGA4_9ACTN</name>
<evidence type="ECO:0000259" key="1">
    <source>
        <dbReference type="Pfam" id="PF14353"/>
    </source>
</evidence>
<dbReference type="InterPro" id="IPR025682">
    <property type="entry name" value="CpXC_dom"/>
</dbReference>
<sequence length="131" mass="14546">MTKIEPVEVECPNCRAAGVYDRYSSANVTLDPTLKDRVTDGSLFVYECPNCGDQIYVETSCLYHDTQKQLLVQFSPGAKNAEELKGIFDTLNNGGVNLTLNDVGYKMRLVPNLSDLRRRSSLLTMNSMTAS</sequence>
<dbReference type="Pfam" id="PF14353">
    <property type="entry name" value="CpXC"/>
    <property type="match status" value="1"/>
</dbReference>
<evidence type="ECO:0000313" key="3">
    <source>
        <dbReference type="Proteomes" id="UP001487305"/>
    </source>
</evidence>
<proteinExistence type="predicted"/>
<dbReference type="EMBL" id="JBBNOP010000016">
    <property type="protein sequence ID" value="MEQ3364126.1"/>
    <property type="molecule type" value="Genomic_DNA"/>
</dbReference>
<gene>
    <name evidence="2" type="ORF">AAA083_14170</name>
</gene>
<dbReference type="RefSeq" id="WP_349227907.1">
    <property type="nucleotide sequence ID" value="NZ_JBBNOP010000016.1"/>
</dbReference>
<protein>
    <submittedName>
        <fullName evidence="2">CpXC domain-containing protein</fullName>
    </submittedName>
</protein>
<evidence type="ECO:0000313" key="2">
    <source>
        <dbReference type="EMBL" id="MEQ3364126.1"/>
    </source>
</evidence>
<accession>A0ABV1JGA4</accession>
<feature type="domain" description="CpXC" evidence="1">
    <location>
        <begin position="9"/>
        <end position="119"/>
    </location>
</feature>
<organism evidence="2 3">
    <name type="scientific">Raoultibacter massiliensis</name>
    <dbReference type="NCBI Taxonomy" id="1852371"/>
    <lineage>
        <taxon>Bacteria</taxon>
        <taxon>Bacillati</taxon>
        <taxon>Actinomycetota</taxon>
        <taxon>Coriobacteriia</taxon>
        <taxon>Eggerthellales</taxon>
        <taxon>Eggerthellaceae</taxon>
        <taxon>Raoultibacter</taxon>
    </lineage>
</organism>